<evidence type="ECO:0000256" key="1">
    <source>
        <dbReference type="SAM" id="MobiDB-lite"/>
    </source>
</evidence>
<feature type="region of interest" description="Disordered" evidence="1">
    <location>
        <begin position="646"/>
        <end position="667"/>
    </location>
</feature>
<sequence length="846" mass="92474">MTSGQKVAVSLLISVFIFAVFTVAAFSGLFSVMETRFYQPALVRGISERLDAASKTLDDYLHSSEKTFYDDFVQNEYVKKSFAFEQLSEDIKGREDASGALFAAVPSLTGIRIIESGGKRIHYSTIAQDILQRSEKLVSYRMYKDTGDLDYADIESSDSDTKGISVGAGSAAGQVGGHSRIICDPDRDRILFSFPFYDSYSVYRGTIVFYTAASAFSRELVKLNLLAMTDNVIFTGTAERPVFVLDFPNTGRNILQDILIKKFSGDVSFTEKIMETDKSDVWLLFSKKSASNIYVSRLYEENLFVFSDTVRILLLASVFITAYLIIFLIFNVKQDDMLIIRERIKRFQFAVINDYLAAKEEVDWNAVYADMNRRKAEINGAIKKSLGGKAKRHARETDLLLEKSWDEILSALHRQSAAKEKPNLDMLTAELKEMMGKIISSRDFAPAASPVLSAASPQFVPMQAVPAAGEPAVPVAKIAADAEPVDEVEPVLEAEPVDEAEAVHDAEFAEPVDDAEPVLEAEPVDEAEAAAPEVSADASTAAGDVSAEEPEELEEVEEAEPVSEEAEEIPKDAEAVEELEEIPEAEEVEELEELEEVPAADEPAEVLAEEPSAKAESADKRTDAGGEDIFDLDFVKDSAVLAGLENNEDEVADVPQTPAAAEEKTDDLLDRSFFELASAKKAVNEEKPAAEDGEDEEGEDIFNEELKIGETQTEKNAAHAVSSSNSENDFSDFKIEKPDFSILDEPASGIMPASAAVVSEAATEPTETVAATAVPEAEGTEADFVEPLPFSFTFGKIGEKAADLHSADEPILERDGLFVIAKEAGENVTKQKLDAEFQMLVDSVLK</sequence>
<feature type="compositionally biased region" description="Acidic residues" evidence="1">
    <location>
        <begin position="691"/>
        <end position="703"/>
    </location>
</feature>
<proteinExistence type="predicted"/>
<feature type="transmembrane region" description="Helical" evidence="2">
    <location>
        <begin position="312"/>
        <end position="332"/>
    </location>
</feature>
<dbReference type="AlphaFoldDB" id="S3K3H8"/>
<feature type="region of interest" description="Disordered" evidence="1">
    <location>
        <begin position="682"/>
        <end position="703"/>
    </location>
</feature>
<organism evidence="3 4">
    <name type="scientific">Treponema maltophilum ATCC 51939</name>
    <dbReference type="NCBI Taxonomy" id="1125699"/>
    <lineage>
        <taxon>Bacteria</taxon>
        <taxon>Pseudomonadati</taxon>
        <taxon>Spirochaetota</taxon>
        <taxon>Spirochaetia</taxon>
        <taxon>Spirochaetales</taxon>
        <taxon>Treponemataceae</taxon>
        <taxon>Treponema</taxon>
    </lineage>
</organism>
<gene>
    <name evidence="3" type="ORF">HMPREF9194_01858</name>
</gene>
<keyword evidence="4" id="KW-1185">Reference proteome</keyword>
<feature type="compositionally biased region" description="Acidic residues" evidence="1">
    <location>
        <begin position="546"/>
        <end position="567"/>
    </location>
</feature>
<feature type="compositionally biased region" description="Acidic residues" evidence="1">
    <location>
        <begin position="575"/>
        <end position="608"/>
    </location>
</feature>
<evidence type="ECO:0000313" key="4">
    <source>
        <dbReference type="Proteomes" id="UP000014541"/>
    </source>
</evidence>
<reference evidence="3 4" key="1">
    <citation type="submission" date="2013-04" db="EMBL/GenBank/DDBJ databases">
        <title>The Genome Sequence of Treponema maltophilum ATCC 51939.</title>
        <authorList>
            <consortium name="The Broad Institute Genomics Platform"/>
            <person name="Earl A."/>
            <person name="Ward D."/>
            <person name="Feldgarden M."/>
            <person name="Gevers D."/>
            <person name="Leonetti C."/>
            <person name="Blanton J.M."/>
            <person name="Dewhirst F.E."/>
            <person name="Izard J."/>
            <person name="Walker B."/>
            <person name="Young S."/>
            <person name="Zeng Q."/>
            <person name="Gargeya S."/>
            <person name="Fitzgerald M."/>
            <person name="Haas B."/>
            <person name="Abouelleil A."/>
            <person name="Allen A.W."/>
            <person name="Alvarado L."/>
            <person name="Arachchi H.M."/>
            <person name="Berlin A.M."/>
            <person name="Chapman S.B."/>
            <person name="Gainer-Dewar J."/>
            <person name="Goldberg J."/>
            <person name="Griggs A."/>
            <person name="Gujja S."/>
            <person name="Hansen M."/>
            <person name="Howarth C."/>
            <person name="Imamovic A."/>
            <person name="Ireland A."/>
            <person name="Larimer J."/>
            <person name="McCowan C."/>
            <person name="Murphy C."/>
            <person name="Pearson M."/>
            <person name="Poon T.W."/>
            <person name="Priest M."/>
            <person name="Roberts A."/>
            <person name="Saif S."/>
            <person name="Shea T."/>
            <person name="Sisk P."/>
            <person name="Sykes S."/>
            <person name="Wortman J."/>
            <person name="Nusbaum C."/>
            <person name="Birren B."/>
        </authorList>
    </citation>
    <scope>NUCLEOTIDE SEQUENCE [LARGE SCALE GENOMIC DNA]</scope>
    <source>
        <strain evidence="3 4">ATCC 51939</strain>
    </source>
</reference>
<keyword evidence="2" id="KW-0472">Membrane</keyword>
<dbReference type="STRING" id="1125699.HMPREF9194_01858"/>
<dbReference type="eggNOG" id="COG3064">
    <property type="taxonomic scope" value="Bacteria"/>
</dbReference>
<name>S3K3H8_TREMA</name>
<dbReference type="EMBL" id="ATFF01000006">
    <property type="protein sequence ID" value="EPF31511.1"/>
    <property type="molecule type" value="Genomic_DNA"/>
</dbReference>
<dbReference type="HOGENOM" id="CLU_336777_0_0_12"/>
<feature type="compositionally biased region" description="Basic and acidic residues" evidence="1">
    <location>
        <begin position="611"/>
        <end position="624"/>
    </location>
</feature>
<protein>
    <submittedName>
        <fullName evidence="3">Uncharacterized protein</fullName>
    </submittedName>
</protein>
<keyword evidence="2" id="KW-1133">Transmembrane helix</keyword>
<dbReference type="Proteomes" id="UP000014541">
    <property type="component" value="Unassembled WGS sequence"/>
</dbReference>
<evidence type="ECO:0000313" key="3">
    <source>
        <dbReference type="EMBL" id="EPF31511.1"/>
    </source>
</evidence>
<feature type="compositionally biased region" description="Low complexity" evidence="1">
    <location>
        <begin position="529"/>
        <end position="542"/>
    </location>
</feature>
<feature type="transmembrane region" description="Helical" evidence="2">
    <location>
        <begin position="7"/>
        <end position="30"/>
    </location>
</feature>
<feature type="region of interest" description="Disordered" evidence="1">
    <location>
        <begin position="526"/>
        <end position="627"/>
    </location>
</feature>
<dbReference type="PATRIC" id="fig|1125699.3.peg.1878"/>
<accession>S3K3H8</accession>
<evidence type="ECO:0000256" key="2">
    <source>
        <dbReference type="SAM" id="Phobius"/>
    </source>
</evidence>
<keyword evidence="2" id="KW-0812">Transmembrane</keyword>
<comment type="caution">
    <text evidence="3">The sequence shown here is derived from an EMBL/GenBank/DDBJ whole genome shotgun (WGS) entry which is preliminary data.</text>
</comment>